<dbReference type="GO" id="GO:0016020">
    <property type="term" value="C:membrane"/>
    <property type="evidence" value="ECO:0007669"/>
    <property type="project" value="UniProtKB-SubCell"/>
</dbReference>
<feature type="transmembrane region" description="Helical" evidence="7">
    <location>
        <begin position="85"/>
        <end position="104"/>
    </location>
</feature>
<evidence type="ECO:0000256" key="2">
    <source>
        <dbReference type="ARBA" id="ARBA00022448"/>
    </source>
</evidence>
<gene>
    <name evidence="8" type="primary">aqpZ</name>
    <name evidence="8" type="ORF">KSF_050630</name>
</gene>
<dbReference type="GO" id="GO:0015267">
    <property type="term" value="F:channel activity"/>
    <property type="evidence" value="ECO:0007669"/>
    <property type="project" value="InterPro"/>
</dbReference>
<feature type="transmembrane region" description="Helical" evidence="7">
    <location>
        <begin position="9"/>
        <end position="30"/>
    </location>
</feature>
<keyword evidence="9" id="KW-1185">Reference proteome</keyword>
<organism evidence="8 9">
    <name type="scientific">Reticulibacter mediterranei</name>
    <dbReference type="NCBI Taxonomy" id="2778369"/>
    <lineage>
        <taxon>Bacteria</taxon>
        <taxon>Bacillati</taxon>
        <taxon>Chloroflexota</taxon>
        <taxon>Ktedonobacteria</taxon>
        <taxon>Ktedonobacterales</taxon>
        <taxon>Reticulibacteraceae</taxon>
        <taxon>Reticulibacter</taxon>
    </lineage>
</organism>
<protein>
    <submittedName>
        <fullName evidence="8">Aquaporin Z</fullName>
    </submittedName>
</protein>
<comment type="caution">
    <text evidence="8">The sequence shown here is derived from an EMBL/GenBank/DDBJ whole genome shotgun (WGS) entry which is preliminary data.</text>
</comment>
<evidence type="ECO:0000313" key="9">
    <source>
        <dbReference type="Proteomes" id="UP000597444"/>
    </source>
</evidence>
<reference evidence="8" key="1">
    <citation type="submission" date="2020-10" db="EMBL/GenBank/DDBJ databases">
        <title>Taxonomic study of unclassified bacteria belonging to the class Ktedonobacteria.</title>
        <authorList>
            <person name="Yabe S."/>
            <person name="Wang C.M."/>
            <person name="Zheng Y."/>
            <person name="Sakai Y."/>
            <person name="Cavaletti L."/>
            <person name="Monciardini P."/>
            <person name="Donadio S."/>
        </authorList>
    </citation>
    <scope>NUCLEOTIDE SEQUENCE</scope>
    <source>
        <strain evidence="8">ID150040</strain>
    </source>
</reference>
<dbReference type="InterPro" id="IPR034294">
    <property type="entry name" value="Aquaporin_transptr"/>
</dbReference>
<feature type="transmembrane region" description="Helical" evidence="7">
    <location>
        <begin position="199"/>
        <end position="220"/>
    </location>
</feature>
<name>A0A8J3IM88_9CHLR</name>
<accession>A0A8J3IM88</accession>
<keyword evidence="2 6" id="KW-0813">Transport</keyword>
<dbReference type="PROSITE" id="PS51257">
    <property type="entry name" value="PROKAR_LIPOPROTEIN"/>
    <property type="match status" value="1"/>
</dbReference>
<evidence type="ECO:0000256" key="3">
    <source>
        <dbReference type="ARBA" id="ARBA00022692"/>
    </source>
</evidence>
<dbReference type="EMBL" id="BNJK01000001">
    <property type="protein sequence ID" value="GHO95015.1"/>
    <property type="molecule type" value="Genomic_DNA"/>
</dbReference>
<dbReference type="Pfam" id="PF00230">
    <property type="entry name" value="MIP"/>
    <property type="match status" value="1"/>
</dbReference>
<dbReference type="Proteomes" id="UP000597444">
    <property type="component" value="Unassembled WGS sequence"/>
</dbReference>
<dbReference type="InterPro" id="IPR023271">
    <property type="entry name" value="Aquaporin-like"/>
</dbReference>
<dbReference type="PRINTS" id="PR00783">
    <property type="entry name" value="MINTRINSICP"/>
</dbReference>
<dbReference type="PANTHER" id="PTHR45724:SF13">
    <property type="entry name" value="AQUAPORIN NIP1-1-RELATED"/>
    <property type="match status" value="1"/>
</dbReference>
<dbReference type="AlphaFoldDB" id="A0A8J3IM88"/>
<dbReference type="InterPro" id="IPR000425">
    <property type="entry name" value="MIP"/>
</dbReference>
<evidence type="ECO:0000256" key="1">
    <source>
        <dbReference type="ARBA" id="ARBA00004141"/>
    </source>
</evidence>
<comment type="subcellular location">
    <subcellularLocation>
        <location evidence="1">Membrane</location>
        <topology evidence="1">Multi-pass membrane protein</topology>
    </subcellularLocation>
</comment>
<feature type="transmembrane region" description="Helical" evidence="7">
    <location>
        <begin position="158"/>
        <end position="179"/>
    </location>
</feature>
<evidence type="ECO:0000256" key="7">
    <source>
        <dbReference type="SAM" id="Phobius"/>
    </source>
</evidence>
<evidence type="ECO:0000256" key="6">
    <source>
        <dbReference type="RuleBase" id="RU000477"/>
    </source>
</evidence>
<sequence>MHVDNLRRYAAEFIGTFALVFFGCGVRAMVGDTDNFAGILMVHLGFGLTIAAMIYMFSYISAAVFNPAITLGFAVARRFPWRYVLPYWVAQFVGAIFASFLHFLLFPEKALAAHYGASMLKVGILPGLILETLLTFFLMMVSMGTATDKRFIRADGGLTVGFVIIVSGLFANSLTGGSMNPARSLGPALFAGGEALNMIWLYFVGPFVGATLGALVYELIRGHEHHAKPVLDEFLVKKKEIQQPELPLQ</sequence>
<comment type="similarity">
    <text evidence="6">Belongs to the MIP/aquaporin (TC 1.A.8) family.</text>
</comment>
<dbReference type="PANTHER" id="PTHR45724">
    <property type="entry name" value="AQUAPORIN NIP2-1"/>
    <property type="match status" value="1"/>
</dbReference>
<evidence type="ECO:0000256" key="5">
    <source>
        <dbReference type="ARBA" id="ARBA00023136"/>
    </source>
</evidence>
<evidence type="ECO:0000256" key="4">
    <source>
        <dbReference type="ARBA" id="ARBA00022989"/>
    </source>
</evidence>
<dbReference type="SUPFAM" id="SSF81338">
    <property type="entry name" value="Aquaporin-like"/>
    <property type="match status" value="1"/>
</dbReference>
<dbReference type="Gene3D" id="1.20.1080.10">
    <property type="entry name" value="Glycerol uptake facilitator protein"/>
    <property type="match status" value="1"/>
</dbReference>
<keyword evidence="5 7" id="KW-0472">Membrane</keyword>
<evidence type="ECO:0000313" key="8">
    <source>
        <dbReference type="EMBL" id="GHO95015.1"/>
    </source>
</evidence>
<feature type="transmembrane region" description="Helical" evidence="7">
    <location>
        <begin position="124"/>
        <end position="146"/>
    </location>
</feature>
<keyword evidence="4 7" id="KW-1133">Transmembrane helix</keyword>
<proteinExistence type="inferred from homology"/>
<feature type="transmembrane region" description="Helical" evidence="7">
    <location>
        <begin position="36"/>
        <end position="65"/>
    </location>
</feature>
<keyword evidence="3 6" id="KW-0812">Transmembrane</keyword>